<dbReference type="GO" id="GO:0005507">
    <property type="term" value="F:copper ion binding"/>
    <property type="evidence" value="ECO:0007669"/>
    <property type="project" value="TreeGrafter"/>
</dbReference>
<dbReference type="SUPFAM" id="SSF54913">
    <property type="entry name" value="GlnB-like"/>
    <property type="match status" value="1"/>
</dbReference>
<dbReference type="KEGG" id="dfi:AXF13_12370"/>
<keyword evidence="3" id="KW-1185">Reference proteome</keyword>
<evidence type="ECO:0000313" key="2">
    <source>
        <dbReference type="EMBL" id="AMD90854.1"/>
    </source>
</evidence>
<reference evidence="3" key="1">
    <citation type="submission" date="2016-02" db="EMBL/GenBank/DDBJ databases">
        <authorList>
            <person name="Holder M.E."/>
            <person name="Ajami N.J."/>
            <person name="Petrosino J.F."/>
        </authorList>
    </citation>
    <scope>NUCLEOTIDE SEQUENCE [LARGE SCALE GENOMIC DNA]</scope>
    <source>
        <strain evidence="3">CCUG 45958</strain>
    </source>
</reference>
<name>A0A0X8JL81_9BACT</name>
<sequence length="107" mass="11878">MSFLVYVTVPHEREALDLARMLVEARLAAGVNVLPGARSVYRWQGEVREAGECLLLAQVSRAAFEDFCAAVRRAHSYEVPCIVALPLEAGHQPFLRWIEENSLPSVG</sequence>
<protein>
    <submittedName>
        <fullName evidence="2">Dihydroorotate dehydrogenase</fullName>
    </submittedName>
</protein>
<dbReference type="Pfam" id="PF03091">
    <property type="entry name" value="CutA1"/>
    <property type="match status" value="1"/>
</dbReference>
<comment type="similarity">
    <text evidence="1">Belongs to the CutA family.</text>
</comment>
<dbReference type="PANTHER" id="PTHR23419">
    <property type="entry name" value="DIVALENT CATION TOLERANCE CUTA-RELATED"/>
    <property type="match status" value="1"/>
</dbReference>
<organism evidence="2 3">
    <name type="scientific">Desulfovibrio fairfieldensis</name>
    <dbReference type="NCBI Taxonomy" id="44742"/>
    <lineage>
        <taxon>Bacteria</taxon>
        <taxon>Pseudomonadati</taxon>
        <taxon>Thermodesulfobacteriota</taxon>
        <taxon>Desulfovibrionia</taxon>
        <taxon>Desulfovibrionales</taxon>
        <taxon>Desulfovibrionaceae</taxon>
        <taxon>Desulfovibrio</taxon>
    </lineage>
</organism>
<dbReference type="RefSeq" id="WP_062253667.1">
    <property type="nucleotide sequence ID" value="NZ_CP014229.1"/>
</dbReference>
<dbReference type="Gene3D" id="3.30.70.120">
    <property type="match status" value="1"/>
</dbReference>
<accession>A0A0X8JL81</accession>
<dbReference type="InterPro" id="IPR015867">
    <property type="entry name" value="N-reg_PII/ATP_PRibTrfase_C"/>
</dbReference>
<dbReference type="STRING" id="44742.AXF13_12370"/>
<gene>
    <name evidence="2" type="ORF">AXF13_12370</name>
</gene>
<dbReference type="Proteomes" id="UP000069241">
    <property type="component" value="Chromosome"/>
</dbReference>
<dbReference type="EMBL" id="CP014229">
    <property type="protein sequence ID" value="AMD90854.1"/>
    <property type="molecule type" value="Genomic_DNA"/>
</dbReference>
<evidence type="ECO:0000313" key="3">
    <source>
        <dbReference type="Proteomes" id="UP000069241"/>
    </source>
</evidence>
<dbReference type="PANTHER" id="PTHR23419:SF8">
    <property type="entry name" value="FI09726P"/>
    <property type="match status" value="1"/>
</dbReference>
<dbReference type="InterPro" id="IPR004323">
    <property type="entry name" value="Ion_tolerance_CutA"/>
</dbReference>
<dbReference type="AlphaFoldDB" id="A0A0X8JL81"/>
<evidence type="ECO:0000256" key="1">
    <source>
        <dbReference type="ARBA" id="ARBA00010169"/>
    </source>
</evidence>
<proteinExistence type="inferred from homology"/>
<dbReference type="InterPro" id="IPR011322">
    <property type="entry name" value="N-reg_PII-like_a/b"/>
</dbReference>
<dbReference type="GO" id="GO:0010038">
    <property type="term" value="P:response to metal ion"/>
    <property type="evidence" value="ECO:0007669"/>
    <property type="project" value="InterPro"/>
</dbReference>